<sequence>VDLISKTLIKNFKGELKDTSLAEAETKQRLLENTRTCPRIDIEETTVTNDLVTVNQDHDLEIRVLVCSIEDFDRSKLKNGEQRTWFSSGIC</sequence>
<accession>A0A7J8S1W4</accession>
<dbReference type="AlphaFoldDB" id="A0A7J8S1W4"/>
<dbReference type="EMBL" id="JABFAC010000007">
    <property type="protein sequence ID" value="MBA0619562.1"/>
    <property type="molecule type" value="Genomic_DNA"/>
</dbReference>
<comment type="caution">
    <text evidence="1">The sequence shown here is derived from an EMBL/GenBank/DDBJ whole genome shotgun (WGS) entry which is preliminary data.</text>
</comment>
<feature type="non-terminal residue" evidence="1">
    <location>
        <position position="1"/>
    </location>
</feature>
<protein>
    <submittedName>
        <fullName evidence="1">Uncharacterized protein</fullName>
    </submittedName>
</protein>
<dbReference type="Proteomes" id="UP000593561">
    <property type="component" value="Unassembled WGS sequence"/>
</dbReference>
<reference evidence="1 2" key="1">
    <citation type="journal article" date="2019" name="Genome Biol. Evol.">
        <title>Insights into the evolution of the New World diploid cottons (Gossypium, subgenus Houzingenia) based on genome sequencing.</title>
        <authorList>
            <person name="Grover C.E."/>
            <person name="Arick M.A. 2nd"/>
            <person name="Thrash A."/>
            <person name="Conover J.L."/>
            <person name="Sanders W.S."/>
            <person name="Peterson D.G."/>
            <person name="Frelichowski J.E."/>
            <person name="Scheffler J.A."/>
            <person name="Scheffler B.E."/>
            <person name="Wendel J.F."/>
        </authorList>
    </citation>
    <scope>NUCLEOTIDE SEQUENCE [LARGE SCALE GENOMIC DNA]</scope>
    <source>
        <strain evidence="1">27</strain>
        <tissue evidence="1">Leaf</tissue>
    </source>
</reference>
<organism evidence="1 2">
    <name type="scientific">Gossypium davidsonii</name>
    <name type="common">Davidson's cotton</name>
    <name type="synonym">Gossypium klotzschianum subsp. davidsonii</name>
    <dbReference type="NCBI Taxonomy" id="34287"/>
    <lineage>
        <taxon>Eukaryota</taxon>
        <taxon>Viridiplantae</taxon>
        <taxon>Streptophyta</taxon>
        <taxon>Embryophyta</taxon>
        <taxon>Tracheophyta</taxon>
        <taxon>Spermatophyta</taxon>
        <taxon>Magnoliopsida</taxon>
        <taxon>eudicotyledons</taxon>
        <taxon>Gunneridae</taxon>
        <taxon>Pentapetalae</taxon>
        <taxon>rosids</taxon>
        <taxon>malvids</taxon>
        <taxon>Malvales</taxon>
        <taxon>Malvaceae</taxon>
        <taxon>Malvoideae</taxon>
        <taxon>Gossypium</taxon>
    </lineage>
</organism>
<evidence type="ECO:0000313" key="2">
    <source>
        <dbReference type="Proteomes" id="UP000593561"/>
    </source>
</evidence>
<proteinExistence type="predicted"/>
<gene>
    <name evidence="1" type="ORF">Godav_028717</name>
</gene>
<keyword evidence="2" id="KW-1185">Reference proteome</keyword>
<name>A0A7J8S1W4_GOSDV</name>
<evidence type="ECO:0000313" key="1">
    <source>
        <dbReference type="EMBL" id="MBA0619562.1"/>
    </source>
</evidence>